<feature type="transmembrane region" description="Helical" evidence="6">
    <location>
        <begin position="183"/>
        <end position="203"/>
    </location>
</feature>
<dbReference type="GO" id="GO:0022857">
    <property type="term" value="F:transmembrane transporter activity"/>
    <property type="evidence" value="ECO:0007669"/>
    <property type="project" value="InterPro"/>
</dbReference>
<keyword evidence="5 6" id="KW-0472">Membrane</keyword>
<protein>
    <submittedName>
        <fullName evidence="7">ABC transporter permease</fullName>
    </submittedName>
</protein>
<sequence length="341" mass="36110">MQERTAPVKRSSPSTGVVIDRPAWYRAINVQELGILVIFLAWVIFLSLATDTFLTTRNVFNMLRAFSWIAIAAFGQCMVILTGGIDLSVGSNMALSGLVAAILTVNNVPTPLAILGGILTGGLIGLCNGLLVTRFRLPPFIATLGMLSIARGITYGVTGGWPVRQLPADFNQIGQFDVMIGSWPVPVPVLVMVVLAILVSLFLSRTVTGRHIYAVGGNEEAARVSGIKTQSVKLFVYISCGVLAAIGGILMTARLGVAAPTAAEGYELDIIAAAVIGGVSLFGGEGTILGVLIGAALMQTIRTGLNLLGFPTYWQPAAIGAVILLAVTFDQWRKRRRQSSR</sequence>
<name>A0A7C1JMD8_9CHLR</name>
<reference evidence="7" key="1">
    <citation type="journal article" date="2020" name="mSystems">
        <title>Genome- and Community-Level Interaction Insights into Carbon Utilization and Element Cycling Functions of Hydrothermarchaeota in Hydrothermal Sediment.</title>
        <authorList>
            <person name="Zhou Z."/>
            <person name="Liu Y."/>
            <person name="Xu W."/>
            <person name="Pan J."/>
            <person name="Luo Z.H."/>
            <person name="Li M."/>
        </authorList>
    </citation>
    <scope>NUCLEOTIDE SEQUENCE [LARGE SCALE GENOMIC DNA]</scope>
    <source>
        <strain evidence="7">SpSt-289</strain>
    </source>
</reference>
<evidence type="ECO:0000256" key="5">
    <source>
        <dbReference type="ARBA" id="ARBA00023136"/>
    </source>
</evidence>
<dbReference type="PANTHER" id="PTHR32196:SF72">
    <property type="entry name" value="RIBOSE IMPORT PERMEASE PROTEIN RBSC"/>
    <property type="match status" value="1"/>
</dbReference>
<accession>A0A7C1JMD8</accession>
<feature type="transmembrane region" description="Helical" evidence="6">
    <location>
        <begin position="140"/>
        <end position="163"/>
    </location>
</feature>
<evidence type="ECO:0000256" key="2">
    <source>
        <dbReference type="ARBA" id="ARBA00022475"/>
    </source>
</evidence>
<feature type="transmembrane region" description="Helical" evidence="6">
    <location>
        <begin position="66"/>
        <end position="85"/>
    </location>
</feature>
<feature type="transmembrane region" description="Helical" evidence="6">
    <location>
        <begin position="33"/>
        <end position="54"/>
    </location>
</feature>
<feature type="transmembrane region" description="Helical" evidence="6">
    <location>
        <begin position="112"/>
        <end position="133"/>
    </location>
</feature>
<organism evidence="7">
    <name type="scientific">Caldilinea aerophila</name>
    <dbReference type="NCBI Taxonomy" id="133453"/>
    <lineage>
        <taxon>Bacteria</taxon>
        <taxon>Bacillati</taxon>
        <taxon>Chloroflexota</taxon>
        <taxon>Caldilineae</taxon>
        <taxon>Caldilineales</taxon>
        <taxon>Caldilineaceae</taxon>
        <taxon>Caldilinea</taxon>
    </lineage>
</organism>
<evidence type="ECO:0000313" key="7">
    <source>
        <dbReference type="EMBL" id="HDX32822.1"/>
    </source>
</evidence>
<dbReference type="CDD" id="cd06579">
    <property type="entry name" value="TM_PBP1_transp_AraH_like"/>
    <property type="match status" value="1"/>
</dbReference>
<evidence type="ECO:0000256" key="1">
    <source>
        <dbReference type="ARBA" id="ARBA00004651"/>
    </source>
</evidence>
<dbReference type="AlphaFoldDB" id="A0A7C1JMD8"/>
<evidence type="ECO:0000256" key="3">
    <source>
        <dbReference type="ARBA" id="ARBA00022692"/>
    </source>
</evidence>
<keyword evidence="2" id="KW-1003">Cell membrane</keyword>
<dbReference type="EMBL" id="DSMG01000160">
    <property type="protein sequence ID" value="HDX32822.1"/>
    <property type="molecule type" value="Genomic_DNA"/>
</dbReference>
<evidence type="ECO:0000256" key="4">
    <source>
        <dbReference type="ARBA" id="ARBA00022989"/>
    </source>
</evidence>
<comment type="caution">
    <text evidence="7">The sequence shown here is derived from an EMBL/GenBank/DDBJ whole genome shotgun (WGS) entry which is preliminary data.</text>
</comment>
<gene>
    <name evidence="7" type="ORF">ENQ20_15240</name>
</gene>
<keyword evidence="3 6" id="KW-0812">Transmembrane</keyword>
<proteinExistence type="predicted"/>
<dbReference type="GO" id="GO:0005886">
    <property type="term" value="C:plasma membrane"/>
    <property type="evidence" value="ECO:0007669"/>
    <property type="project" value="UniProtKB-SubCell"/>
</dbReference>
<feature type="transmembrane region" description="Helical" evidence="6">
    <location>
        <begin position="313"/>
        <end position="332"/>
    </location>
</feature>
<feature type="transmembrane region" description="Helical" evidence="6">
    <location>
        <begin position="234"/>
        <end position="253"/>
    </location>
</feature>
<dbReference type="PANTHER" id="PTHR32196">
    <property type="entry name" value="ABC TRANSPORTER PERMEASE PROTEIN YPHD-RELATED-RELATED"/>
    <property type="match status" value="1"/>
</dbReference>
<dbReference type="Pfam" id="PF02653">
    <property type="entry name" value="BPD_transp_2"/>
    <property type="match status" value="1"/>
</dbReference>
<evidence type="ECO:0000256" key="6">
    <source>
        <dbReference type="SAM" id="Phobius"/>
    </source>
</evidence>
<keyword evidence="4 6" id="KW-1133">Transmembrane helix</keyword>
<comment type="subcellular location">
    <subcellularLocation>
        <location evidence="1">Cell membrane</location>
        <topology evidence="1">Multi-pass membrane protein</topology>
    </subcellularLocation>
</comment>
<dbReference type="InterPro" id="IPR001851">
    <property type="entry name" value="ABC_transp_permease"/>
</dbReference>